<proteinExistence type="predicted"/>
<dbReference type="AlphaFoldDB" id="A0A5S9X2D3"/>
<gene>
    <name evidence="1" type="ORF">C24_LOCUS9230</name>
</gene>
<dbReference type="EMBL" id="CACSHJ010000088">
    <property type="protein sequence ID" value="CAA0373335.1"/>
    <property type="molecule type" value="Genomic_DNA"/>
</dbReference>
<accession>A0A5S9X2D3</accession>
<dbReference type="OrthoDB" id="1112675at2759"/>
<dbReference type="ExpressionAtlas" id="A0A5S9X2D3">
    <property type="expression patterns" value="differential"/>
</dbReference>
<dbReference type="Proteomes" id="UP000434276">
    <property type="component" value="Unassembled WGS sequence"/>
</dbReference>
<sequence length="86" mass="9931">MDNWYIWKSRNRFVFENFREPPPETLALTLKEAAVWKQATLKEDVPICSTPFLDSSQIPLTLFPECQIDASWHAEDPLSGHGWALV</sequence>
<reference evidence="1 2" key="1">
    <citation type="submission" date="2019-12" db="EMBL/GenBank/DDBJ databases">
        <authorList>
            <person name="Jiao W.-B."/>
            <person name="Schneeberger K."/>
        </authorList>
    </citation>
    <scope>NUCLEOTIDE SEQUENCE [LARGE SCALE GENOMIC DNA]</scope>
    <source>
        <strain evidence="2">cv. C24</strain>
    </source>
</reference>
<protein>
    <submittedName>
        <fullName evidence="1">Uncharacterized protein</fullName>
    </submittedName>
</protein>
<name>A0A5S9X2D3_ARATH</name>
<evidence type="ECO:0000313" key="2">
    <source>
        <dbReference type="Proteomes" id="UP000434276"/>
    </source>
</evidence>
<evidence type="ECO:0000313" key="1">
    <source>
        <dbReference type="EMBL" id="CAA0373335.1"/>
    </source>
</evidence>
<organism evidence="1 2">
    <name type="scientific">Arabidopsis thaliana</name>
    <name type="common">Mouse-ear cress</name>
    <dbReference type="NCBI Taxonomy" id="3702"/>
    <lineage>
        <taxon>Eukaryota</taxon>
        <taxon>Viridiplantae</taxon>
        <taxon>Streptophyta</taxon>
        <taxon>Embryophyta</taxon>
        <taxon>Tracheophyta</taxon>
        <taxon>Spermatophyta</taxon>
        <taxon>Magnoliopsida</taxon>
        <taxon>eudicotyledons</taxon>
        <taxon>Gunneridae</taxon>
        <taxon>Pentapetalae</taxon>
        <taxon>rosids</taxon>
        <taxon>malvids</taxon>
        <taxon>Brassicales</taxon>
        <taxon>Brassicaceae</taxon>
        <taxon>Camelineae</taxon>
        <taxon>Arabidopsis</taxon>
    </lineage>
</organism>